<dbReference type="GO" id="GO:0005829">
    <property type="term" value="C:cytosol"/>
    <property type="evidence" value="ECO:0007669"/>
    <property type="project" value="TreeGrafter"/>
</dbReference>
<proteinExistence type="predicted"/>
<accession>A0A484HCH3</accession>
<dbReference type="PANTHER" id="PTHR43409:SF16">
    <property type="entry name" value="SLR0320 PROTEIN"/>
    <property type="match status" value="1"/>
</dbReference>
<evidence type="ECO:0000259" key="7">
    <source>
        <dbReference type="PROSITE" id="PS51918"/>
    </source>
</evidence>
<keyword evidence="5" id="KW-0411">Iron-sulfur</keyword>
<name>A0A484HCH3_9BACT</name>
<dbReference type="InterPro" id="IPR036724">
    <property type="entry name" value="Cobalamin-bd_sf"/>
</dbReference>
<dbReference type="SUPFAM" id="SSF52242">
    <property type="entry name" value="Cobalamin (vitamin B12)-binding domain"/>
    <property type="match status" value="1"/>
</dbReference>
<dbReference type="GO" id="GO:0031419">
    <property type="term" value="F:cobalamin binding"/>
    <property type="evidence" value="ECO:0007669"/>
    <property type="project" value="InterPro"/>
</dbReference>
<evidence type="ECO:0000313" key="8">
    <source>
        <dbReference type="EMBL" id="VEN72864.1"/>
    </source>
</evidence>
<dbReference type="PROSITE" id="PS51332">
    <property type="entry name" value="B12_BINDING"/>
    <property type="match status" value="1"/>
</dbReference>
<evidence type="ECO:0000256" key="3">
    <source>
        <dbReference type="ARBA" id="ARBA00022723"/>
    </source>
</evidence>
<dbReference type="PANTHER" id="PTHR43409">
    <property type="entry name" value="ANAEROBIC MAGNESIUM-PROTOPORPHYRIN IX MONOMETHYL ESTER CYCLASE-RELATED"/>
    <property type="match status" value="1"/>
</dbReference>
<dbReference type="Gene3D" id="1.25.40.10">
    <property type="entry name" value="Tetratricopeptide repeat domain"/>
    <property type="match status" value="1"/>
</dbReference>
<evidence type="ECO:0000256" key="5">
    <source>
        <dbReference type="ARBA" id="ARBA00023014"/>
    </source>
</evidence>
<dbReference type="SFLD" id="SFLDS00029">
    <property type="entry name" value="Radical_SAM"/>
    <property type="match status" value="1"/>
</dbReference>
<dbReference type="PROSITE" id="PS51918">
    <property type="entry name" value="RADICAL_SAM"/>
    <property type="match status" value="1"/>
</dbReference>
<dbReference type="SFLD" id="SFLDG01082">
    <property type="entry name" value="B12-binding_domain_containing"/>
    <property type="match status" value="1"/>
</dbReference>
<comment type="cofactor">
    <cofactor evidence="1">
        <name>[4Fe-4S] cluster</name>
        <dbReference type="ChEBI" id="CHEBI:49883"/>
    </cofactor>
</comment>
<dbReference type="InterPro" id="IPR006638">
    <property type="entry name" value="Elp3/MiaA/NifB-like_rSAM"/>
</dbReference>
<evidence type="ECO:0000256" key="2">
    <source>
        <dbReference type="ARBA" id="ARBA00022691"/>
    </source>
</evidence>
<sequence>MNILLIYPDFPDKRISGEDILAPPMGLYYIGALLKERGHEVRVLNLNGEKPSREALKEKFRALRPDMMGFSVVHANRWGAIDAAALAREALPHVRIVFGGPGASFLWRFLLSRFSFIDFAVVGEGERAFSELVRRLQENRPESASDIPGVAGRRNGEIVYGGEAPFIDDLDSLPSPAAHFTFRHLALSRGCPENCAFCASPKLWRRKTRFHSAAYFVDMLKTLREKGETFFYVSDDNFTLKKNLAIEVCEKIVDQGLDISWAAISRADRVDGEILDWMKKAGCVQISYGIESGCDRIRKKLNKNLRKSHVEKAFAMTLERGIMARAYFIYGSPGESRASIEDSVDLMKKIKPLGMIAYMLALFPGTALYDDFARNIPDPDDMWMARAEDLLYFETDPGLSRESVVSFGKRLRSAFYENLPGFVRDVSLSKRLSPEARADFYSRLAMTFSHGDYSQIREIPQKQETARKLYEKALSLAPDHRACLGLGAMLQQKREFKGSIEALQKGAAHYPASEPIHLCLGISLMNEGRFHEAAACFEKFPHSPQAASYLEECRRAGGL</sequence>
<evidence type="ECO:0000256" key="4">
    <source>
        <dbReference type="ARBA" id="ARBA00023004"/>
    </source>
</evidence>
<dbReference type="InterPro" id="IPR034466">
    <property type="entry name" value="Methyltransferase_Class_B"/>
</dbReference>
<dbReference type="Pfam" id="PF04055">
    <property type="entry name" value="Radical_SAM"/>
    <property type="match status" value="1"/>
</dbReference>
<reference evidence="8" key="1">
    <citation type="submission" date="2019-01" db="EMBL/GenBank/DDBJ databases">
        <authorList>
            <consortium name="Genoscope - CEA"/>
            <person name="William W."/>
        </authorList>
    </citation>
    <scope>NUCLEOTIDE SEQUENCE</scope>
    <source>
        <strain evidence="8">CR-1</strain>
    </source>
</reference>
<feature type="domain" description="B12-binding" evidence="6">
    <location>
        <begin position="8"/>
        <end position="143"/>
    </location>
</feature>
<dbReference type="CDD" id="cd02068">
    <property type="entry name" value="radical_SAM_B12_BD"/>
    <property type="match status" value="1"/>
</dbReference>
<protein>
    <submittedName>
        <fullName evidence="8">B12-binding domain-containing radical SAM protein</fullName>
    </submittedName>
</protein>
<dbReference type="Pfam" id="PF02310">
    <property type="entry name" value="B12-binding"/>
    <property type="match status" value="1"/>
</dbReference>
<organism evidence="8">
    <name type="scientific">uncultured Desulfobacteraceae bacterium</name>
    <dbReference type="NCBI Taxonomy" id="218296"/>
    <lineage>
        <taxon>Bacteria</taxon>
        <taxon>Pseudomonadati</taxon>
        <taxon>Thermodesulfobacteriota</taxon>
        <taxon>Desulfobacteria</taxon>
        <taxon>Desulfobacterales</taxon>
        <taxon>Desulfobacteraceae</taxon>
        <taxon>environmental samples</taxon>
    </lineage>
</organism>
<dbReference type="Gene3D" id="3.40.50.280">
    <property type="entry name" value="Cobalamin-binding domain"/>
    <property type="match status" value="1"/>
</dbReference>
<dbReference type="GO" id="GO:0051539">
    <property type="term" value="F:4 iron, 4 sulfur cluster binding"/>
    <property type="evidence" value="ECO:0007669"/>
    <property type="project" value="UniProtKB-KW"/>
</dbReference>
<evidence type="ECO:0000256" key="1">
    <source>
        <dbReference type="ARBA" id="ARBA00001966"/>
    </source>
</evidence>
<keyword evidence="2" id="KW-0949">S-adenosyl-L-methionine</keyword>
<dbReference type="GO" id="GO:0003824">
    <property type="term" value="F:catalytic activity"/>
    <property type="evidence" value="ECO:0007669"/>
    <property type="project" value="InterPro"/>
</dbReference>
<dbReference type="SUPFAM" id="SSF102114">
    <property type="entry name" value="Radical SAM enzymes"/>
    <property type="match status" value="1"/>
</dbReference>
<dbReference type="InterPro" id="IPR023404">
    <property type="entry name" value="rSAM_horseshoe"/>
</dbReference>
<dbReference type="EMBL" id="CAACVI010000001">
    <property type="protein sequence ID" value="VEN72864.1"/>
    <property type="molecule type" value="Genomic_DNA"/>
</dbReference>
<dbReference type="CDD" id="cd01335">
    <property type="entry name" value="Radical_SAM"/>
    <property type="match status" value="1"/>
</dbReference>
<dbReference type="SFLD" id="SFLDG01123">
    <property type="entry name" value="methyltransferase_(Class_B)"/>
    <property type="match status" value="1"/>
</dbReference>
<dbReference type="GO" id="GO:0046872">
    <property type="term" value="F:metal ion binding"/>
    <property type="evidence" value="ECO:0007669"/>
    <property type="project" value="UniProtKB-KW"/>
</dbReference>
<dbReference type="Gene3D" id="3.80.30.20">
    <property type="entry name" value="tm_1862 like domain"/>
    <property type="match status" value="1"/>
</dbReference>
<dbReference type="InterPro" id="IPR011990">
    <property type="entry name" value="TPR-like_helical_dom_sf"/>
</dbReference>
<dbReference type="InterPro" id="IPR007197">
    <property type="entry name" value="rSAM"/>
</dbReference>
<dbReference type="AlphaFoldDB" id="A0A484HCH3"/>
<dbReference type="InterPro" id="IPR006158">
    <property type="entry name" value="Cobalamin-bd"/>
</dbReference>
<dbReference type="InterPro" id="IPR051198">
    <property type="entry name" value="BchE-like"/>
</dbReference>
<gene>
    <name evidence="8" type="ORF">EPICR_10365</name>
</gene>
<dbReference type="SMART" id="SM00729">
    <property type="entry name" value="Elp3"/>
    <property type="match status" value="1"/>
</dbReference>
<evidence type="ECO:0000259" key="6">
    <source>
        <dbReference type="PROSITE" id="PS51332"/>
    </source>
</evidence>
<feature type="domain" description="Radical SAM core" evidence="7">
    <location>
        <begin position="177"/>
        <end position="402"/>
    </location>
</feature>
<dbReference type="SUPFAM" id="SSF48452">
    <property type="entry name" value="TPR-like"/>
    <property type="match status" value="1"/>
</dbReference>
<dbReference type="InterPro" id="IPR058240">
    <property type="entry name" value="rSAM_sf"/>
</dbReference>
<keyword evidence="3" id="KW-0479">Metal-binding</keyword>
<keyword evidence="4" id="KW-0408">Iron</keyword>